<evidence type="ECO:0000313" key="1">
    <source>
        <dbReference type="EMBL" id="CAE8591917.1"/>
    </source>
</evidence>
<evidence type="ECO:0000313" key="2">
    <source>
        <dbReference type="Proteomes" id="UP000654075"/>
    </source>
</evidence>
<accession>A0A813DZR7</accession>
<keyword evidence="2" id="KW-1185">Reference proteome</keyword>
<name>A0A813DZR7_POLGL</name>
<feature type="non-terminal residue" evidence="1">
    <location>
        <position position="1"/>
    </location>
</feature>
<reference evidence="1" key="1">
    <citation type="submission" date="2021-02" db="EMBL/GenBank/DDBJ databases">
        <authorList>
            <person name="Dougan E. K."/>
            <person name="Rhodes N."/>
            <person name="Thang M."/>
            <person name="Chan C."/>
        </authorList>
    </citation>
    <scope>NUCLEOTIDE SEQUENCE</scope>
</reference>
<sequence length="178" mass="19766">MALRQQARGPHARRLPRSRQLRRFGRAGLFAVVRIAWRKLRRPHTGGEVSGSAAAEPSLDKVSERRQLPLLWGVFFENRLRHLQDLQALPDYFRKVKDPHVTLAYAGSLASSRASLLDGAVVTGVAETALAKRHGISVEAFRRHSEDCQLWSGREVEVSISQLVQGTDGLVSAVTLPE</sequence>
<dbReference type="Proteomes" id="UP000654075">
    <property type="component" value="Unassembled WGS sequence"/>
</dbReference>
<gene>
    <name evidence="1" type="ORF">PGLA1383_LOCUS10577</name>
</gene>
<proteinExistence type="predicted"/>
<organism evidence="1 2">
    <name type="scientific">Polarella glacialis</name>
    <name type="common">Dinoflagellate</name>
    <dbReference type="NCBI Taxonomy" id="89957"/>
    <lineage>
        <taxon>Eukaryota</taxon>
        <taxon>Sar</taxon>
        <taxon>Alveolata</taxon>
        <taxon>Dinophyceae</taxon>
        <taxon>Suessiales</taxon>
        <taxon>Suessiaceae</taxon>
        <taxon>Polarella</taxon>
    </lineage>
</organism>
<protein>
    <submittedName>
        <fullName evidence="1">Uncharacterized protein</fullName>
    </submittedName>
</protein>
<dbReference type="AlphaFoldDB" id="A0A813DZR7"/>
<dbReference type="EMBL" id="CAJNNV010005312">
    <property type="protein sequence ID" value="CAE8591917.1"/>
    <property type="molecule type" value="Genomic_DNA"/>
</dbReference>
<comment type="caution">
    <text evidence="1">The sequence shown here is derived from an EMBL/GenBank/DDBJ whole genome shotgun (WGS) entry which is preliminary data.</text>
</comment>